<name>A0A3D8QN92_9HELO</name>
<keyword evidence="1" id="KW-0560">Oxidoreductase</keyword>
<dbReference type="AlphaFoldDB" id="A0A3D8QN92"/>
<accession>A0A3D8QN92</accession>
<gene>
    <name evidence="2" type="ORF">BP6252_10810</name>
</gene>
<protein>
    <submittedName>
        <fullName evidence="2">Uncharacterized protein</fullName>
    </submittedName>
</protein>
<dbReference type="EMBL" id="PDLM01000013">
    <property type="protein sequence ID" value="RDW63265.1"/>
    <property type="molecule type" value="Genomic_DNA"/>
</dbReference>
<keyword evidence="3" id="KW-1185">Reference proteome</keyword>
<proteinExistence type="predicted"/>
<comment type="caution">
    <text evidence="2">The sequence shown here is derived from an EMBL/GenBank/DDBJ whole genome shotgun (WGS) entry which is preliminary data.</text>
</comment>
<dbReference type="Gene3D" id="3.40.50.720">
    <property type="entry name" value="NAD(P)-binding Rossmann-like Domain"/>
    <property type="match status" value="1"/>
</dbReference>
<evidence type="ECO:0000313" key="3">
    <source>
        <dbReference type="Proteomes" id="UP000256645"/>
    </source>
</evidence>
<dbReference type="Proteomes" id="UP000256645">
    <property type="component" value="Unassembled WGS sequence"/>
</dbReference>
<sequence length="115" mass="12246">MLVTYSWRPSLLWGIINEAVAATFQQYYKMPVALVAKLRRNLSDAQVAGVSLATMAAATDLYSPTGHDLPVPWTKDGMSAGHGKAIIIFGGSSSVGQYANQLAKISGFEGIVTNN</sequence>
<evidence type="ECO:0000256" key="1">
    <source>
        <dbReference type="ARBA" id="ARBA00023002"/>
    </source>
</evidence>
<dbReference type="STRING" id="1849047.A0A3D8QN92"/>
<dbReference type="InterPro" id="IPR047122">
    <property type="entry name" value="Trans-enoyl_RdTase-like"/>
</dbReference>
<organism evidence="2 3">
    <name type="scientific">Coleophoma cylindrospora</name>
    <dbReference type="NCBI Taxonomy" id="1849047"/>
    <lineage>
        <taxon>Eukaryota</taxon>
        <taxon>Fungi</taxon>
        <taxon>Dikarya</taxon>
        <taxon>Ascomycota</taxon>
        <taxon>Pezizomycotina</taxon>
        <taxon>Leotiomycetes</taxon>
        <taxon>Helotiales</taxon>
        <taxon>Dermateaceae</taxon>
        <taxon>Coleophoma</taxon>
    </lineage>
</organism>
<evidence type="ECO:0000313" key="2">
    <source>
        <dbReference type="EMBL" id="RDW63265.1"/>
    </source>
</evidence>
<dbReference type="GO" id="GO:0016651">
    <property type="term" value="F:oxidoreductase activity, acting on NAD(P)H"/>
    <property type="evidence" value="ECO:0007669"/>
    <property type="project" value="InterPro"/>
</dbReference>
<dbReference type="PANTHER" id="PTHR45348">
    <property type="entry name" value="HYPOTHETICAL OXIDOREDUCTASE (EUROFUNG)"/>
    <property type="match status" value="1"/>
</dbReference>
<reference evidence="2 3" key="1">
    <citation type="journal article" date="2018" name="IMA Fungus">
        <title>IMA Genome-F 9: Draft genome sequence of Annulohypoxylon stygium, Aspergillus mulundensis, Berkeleyomyces basicola (syn. Thielaviopsis basicola), Ceratocystis smalleyi, two Cercospora beticola strains, Coleophoma cylindrospora, Fusarium fracticaudum, Phialophora cf. hyalina, and Morchella septimelata.</title>
        <authorList>
            <person name="Wingfield B.D."/>
            <person name="Bills G.F."/>
            <person name="Dong Y."/>
            <person name="Huang W."/>
            <person name="Nel W.J."/>
            <person name="Swalarsk-Parry B.S."/>
            <person name="Vaghefi N."/>
            <person name="Wilken P.M."/>
            <person name="An Z."/>
            <person name="de Beer Z.W."/>
            <person name="De Vos L."/>
            <person name="Chen L."/>
            <person name="Duong T.A."/>
            <person name="Gao Y."/>
            <person name="Hammerbacher A."/>
            <person name="Kikkert J.R."/>
            <person name="Li Y."/>
            <person name="Li H."/>
            <person name="Li K."/>
            <person name="Li Q."/>
            <person name="Liu X."/>
            <person name="Ma X."/>
            <person name="Naidoo K."/>
            <person name="Pethybridge S.J."/>
            <person name="Sun J."/>
            <person name="Steenkamp E.T."/>
            <person name="van der Nest M.A."/>
            <person name="van Wyk S."/>
            <person name="Wingfield M.J."/>
            <person name="Xiong C."/>
            <person name="Yue Q."/>
            <person name="Zhang X."/>
        </authorList>
    </citation>
    <scope>NUCLEOTIDE SEQUENCE [LARGE SCALE GENOMIC DNA]</scope>
    <source>
        <strain evidence="2 3">BP6252</strain>
    </source>
</reference>
<dbReference type="Gene3D" id="3.90.180.10">
    <property type="entry name" value="Medium-chain alcohol dehydrogenases, catalytic domain"/>
    <property type="match status" value="1"/>
</dbReference>
<dbReference type="OrthoDB" id="10257049at2759"/>